<dbReference type="Pfam" id="PF00155">
    <property type="entry name" value="Aminotran_1_2"/>
    <property type="match status" value="1"/>
</dbReference>
<evidence type="ECO:0000259" key="6">
    <source>
        <dbReference type="Pfam" id="PF00155"/>
    </source>
</evidence>
<dbReference type="PANTHER" id="PTHR46383">
    <property type="entry name" value="ASPARTATE AMINOTRANSFERASE"/>
    <property type="match status" value="1"/>
</dbReference>
<evidence type="ECO:0000313" key="8">
    <source>
        <dbReference type="Proteomes" id="UP000184447"/>
    </source>
</evidence>
<dbReference type="RefSeq" id="WP_073338147.1">
    <property type="nucleotide sequence ID" value="NZ_FQXM01000008.1"/>
</dbReference>
<dbReference type="Proteomes" id="UP000184447">
    <property type="component" value="Unassembled WGS sequence"/>
</dbReference>
<gene>
    <name evidence="7" type="ORF">SAMN02745207_01854</name>
</gene>
<dbReference type="InterPro" id="IPR015422">
    <property type="entry name" value="PyrdxlP-dep_Trfase_small"/>
</dbReference>
<dbReference type="PANTHER" id="PTHR46383:SF1">
    <property type="entry name" value="ASPARTATE AMINOTRANSFERASE"/>
    <property type="match status" value="1"/>
</dbReference>
<feature type="domain" description="Aminotransferase class I/classII large" evidence="6">
    <location>
        <begin position="31"/>
        <end position="381"/>
    </location>
</feature>
<evidence type="ECO:0000256" key="2">
    <source>
        <dbReference type="ARBA" id="ARBA00007441"/>
    </source>
</evidence>
<evidence type="ECO:0000256" key="5">
    <source>
        <dbReference type="ARBA" id="ARBA00022898"/>
    </source>
</evidence>
<dbReference type="InterPro" id="IPR015424">
    <property type="entry name" value="PyrdxlP-dep_Trfase"/>
</dbReference>
<organism evidence="7 8">
    <name type="scientific">Clostridium grantii DSM 8605</name>
    <dbReference type="NCBI Taxonomy" id="1121316"/>
    <lineage>
        <taxon>Bacteria</taxon>
        <taxon>Bacillati</taxon>
        <taxon>Bacillota</taxon>
        <taxon>Clostridia</taxon>
        <taxon>Eubacteriales</taxon>
        <taxon>Clostridiaceae</taxon>
        <taxon>Clostridium</taxon>
    </lineage>
</organism>
<keyword evidence="4 7" id="KW-0808">Transferase</keyword>
<dbReference type="Gene3D" id="3.40.640.10">
    <property type="entry name" value="Type I PLP-dependent aspartate aminotransferase-like (Major domain)"/>
    <property type="match status" value="1"/>
</dbReference>
<evidence type="ECO:0000256" key="1">
    <source>
        <dbReference type="ARBA" id="ARBA00001933"/>
    </source>
</evidence>
<name>A0A1M5UNU6_9CLOT</name>
<proteinExistence type="inferred from homology"/>
<evidence type="ECO:0000256" key="4">
    <source>
        <dbReference type="ARBA" id="ARBA00022679"/>
    </source>
</evidence>
<keyword evidence="5" id="KW-0663">Pyridoxal phosphate</keyword>
<dbReference type="SUPFAM" id="SSF53383">
    <property type="entry name" value="PLP-dependent transferases"/>
    <property type="match status" value="1"/>
</dbReference>
<dbReference type="InterPro" id="IPR015421">
    <property type="entry name" value="PyrdxlP-dep_Trfase_major"/>
</dbReference>
<evidence type="ECO:0000313" key="7">
    <source>
        <dbReference type="EMBL" id="SHH64675.1"/>
    </source>
</evidence>
<keyword evidence="8" id="KW-1185">Reference proteome</keyword>
<dbReference type="OrthoDB" id="9802328at2"/>
<comment type="similarity">
    <text evidence="2">Belongs to the class-I pyridoxal-phosphate-dependent aminotransferase family.</text>
</comment>
<dbReference type="AlphaFoldDB" id="A0A1M5UNU6"/>
<evidence type="ECO:0000256" key="3">
    <source>
        <dbReference type="ARBA" id="ARBA00022576"/>
    </source>
</evidence>
<dbReference type="GO" id="GO:0008483">
    <property type="term" value="F:transaminase activity"/>
    <property type="evidence" value="ECO:0007669"/>
    <property type="project" value="UniProtKB-KW"/>
</dbReference>
<protein>
    <submittedName>
        <fullName evidence="7">Aspartate aminotransferase</fullName>
    </submittedName>
</protein>
<dbReference type="NCBIfam" id="NF005744">
    <property type="entry name" value="PRK07568.1"/>
    <property type="match status" value="1"/>
</dbReference>
<dbReference type="EMBL" id="FQXM01000008">
    <property type="protein sequence ID" value="SHH64675.1"/>
    <property type="molecule type" value="Genomic_DNA"/>
</dbReference>
<comment type="cofactor">
    <cofactor evidence="1">
        <name>pyridoxal 5'-phosphate</name>
        <dbReference type="ChEBI" id="CHEBI:597326"/>
    </cofactor>
</comment>
<sequence>MELNKRVQNLKPSAIRKLLPFAAEAKQKGKKVYHLNMGQPDINTPKEFFEALKNYNTDVISYAPSSGHPELISEVIKYYSNLNISYNTEDVFVTVGGSEAFSFALMAVCNELDEVLMPEPYYSNYNTYMQLLNIKAVPIKTKSEDGFHLPSRNDIEKLITSKTKAILLSNPGNPTGTVYTVDEVKMIADIAKDNNIFVISDEVYREFVYDNHPYLSFASLDYIKENLILIDSISKRFSTCGARIGFLLTKNKELQSAFFQLCQARLAAPIVEQIAATALYQTPKSYLDCVIHEYEKRRDLVYECLSNIEGVFCKKPEGAFYIMATLPVDNAENFIQWMLLDFDYCNETLMVAPAYGFYSTDGLGLNQVRIAYVLNEEDLKRSMKILSKALEEYSTKSKK</sequence>
<keyword evidence="3 7" id="KW-0032">Aminotransferase</keyword>
<dbReference type="GO" id="GO:0030170">
    <property type="term" value="F:pyridoxal phosphate binding"/>
    <property type="evidence" value="ECO:0007669"/>
    <property type="project" value="InterPro"/>
</dbReference>
<dbReference type="GO" id="GO:0006520">
    <property type="term" value="P:amino acid metabolic process"/>
    <property type="evidence" value="ECO:0007669"/>
    <property type="project" value="InterPro"/>
</dbReference>
<dbReference type="STRING" id="1121316.SAMN02745207_01854"/>
<dbReference type="Gene3D" id="3.90.1150.10">
    <property type="entry name" value="Aspartate Aminotransferase, domain 1"/>
    <property type="match status" value="1"/>
</dbReference>
<reference evidence="7 8" key="1">
    <citation type="submission" date="2016-11" db="EMBL/GenBank/DDBJ databases">
        <authorList>
            <person name="Jaros S."/>
            <person name="Januszkiewicz K."/>
            <person name="Wedrychowicz H."/>
        </authorList>
    </citation>
    <scope>NUCLEOTIDE SEQUENCE [LARGE SCALE GENOMIC DNA]</scope>
    <source>
        <strain evidence="7 8">DSM 8605</strain>
    </source>
</reference>
<dbReference type="InterPro" id="IPR004839">
    <property type="entry name" value="Aminotransferase_I/II_large"/>
</dbReference>
<dbReference type="CDD" id="cd00609">
    <property type="entry name" value="AAT_like"/>
    <property type="match status" value="1"/>
</dbReference>
<accession>A0A1M5UNU6</accession>
<dbReference type="InterPro" id="IPR050596">
    <property type="entry name" value="AspAT/PAT-like"/>
</dbReference>